<dbReference type="PANTHER" id="PTHR21580:SF28">
    <property type="entry name" value="BOREALIN N-TERMINAL DOMAIN-CONTAINING PROTEIN-RELATED"/>
    <property type="match status" value="1"/>
</dbReference>
<dbReference type="PANTHER" id="PTHR21580">
    <property type="entry name" value="SHIPPO-1-RELATED"/>
    <property type="match status" value="1"/>
</dbReference>
<name>A0A9N9RTJ8_9DIPT</name>
<dbReference type="InterPro" id="IPR051291">
    <property type="entry name" value="CIMAP"/>
</dbReference>
<dbReference type="AlphaFoldDB" id="A0A9N9RTJ8"/>
<gene>
    <name evidence="1" type="ORF">CHIRRI_LOCUS7505</name>
</gene>
<sequence length="231" mass="25722">MPPQKSPGPANFTLKPLVGFNNHDFNSLKKRAPQWSFGKRLKGLSADKTPGADNYDTRKVTRYGIFPNVPGKISIKHKELKSDFGPGPNKYNAVDVTVFKGKSAAKFTMGLKTKQLNDNCSPGPVAQITPLSVYKKRAPTYPMFARNKELSDGKSPGPNNYSTVDSKLMTMKTNPAYSFRSRTAVIDKDRKPGPADYNLIKHNPFSSPPCFTIRRHHSEYANFLILPNDNC</sequence>
<dbReference type="Pfam" id="PF07004">
    <property type="entry name" value="SHIPPO-rpt"/>
    <property type="match status" value="4"/>
</dbReference>
<protein>
    <submittedName>
        <fullName evidence="1">Uncharacterized protein</fullName>
    </submittedName>
</protein>
<proteinExistence type="predicted"/>
<keyword evidence="2" id="KW-1185">Reference proteome</keyword>
<dbReference type="InterPro" id="IPR010736">
    <property type="entry name" value="SHIPPO-rpt"/>
</dbReference>
<dbReference type="EMBL" id="OU895878">
    <property type="protein sequence ID" value="CAG9804622.1"/>
    <property type="molecule type" value="Genomic_DNA"/>
</dbReference>
<evidence type="ECO:0000313" key="1">
    <source>
        <dbReference type="EMBL" id="CAG9804622.1"/>
    </source>
</evidence>
<dbReference type="Proteomes" id="UP001153620">
    <property type="component" value="Chromosome 2"/>
</dbReference>
<organism evidence="1 2">
    <name type="scientific">Chironomus riparius</name>
    <dbReference type="NCBI Taxonomy" id="315576"/>
    <lineage>
        <taxon>Eukaryota</taxon>
        <taxon>Metazoa</taxon>
        <taxon>Ecdysozoa</taxon>
        <taxon>Arthropoda</taxon>
        <taxon>Hexapoda</taxon>
        <taxon>Insecta</taxon>
        <taxon>Pterygota</taxon>
        <taxon>Neoptera</taxon>
        <taxon>Endopterygota</taxon>
        <taxon>Diptera</taxon>
        <taxon>Nematocera</taxon>
        <taxon>Chironomoidea</taxon>
        <taxon>Chironomidae</taxon>
        <taxon>Chironominae</taxon>
        <taxon>Chironomus</taxon>
    </lineage>
</organism>
<accession>A0A9N9RTJ8</accession>
<reference evidence="1" key="1">
    <citation type="submission" date="2022-01" db="EMBL/GenBank/DDBJ databases">
        <authorList>
            <person name="King R."/>
        </authorList>
    </citation>
    <scope>NUCLEOTIDE SEQUENCE</scope>
</reference>
<reference evidence="1" key="2">
    <citation type="submission" date="2022-10" db="EMBL/GenBank/DDBJ databases">
        <authorList>
            <consortium name="ENA_rothamsted_submissions"/>
            <consortium name="culmorum"/>
            <person name="King R."/>
        </authorList>
    </citation>
    <scope>NUCLEOTIDE SEQUENCE</scope>
</reference>
<dbReference type="OrthoDB" id="429991at2759"/>
<evidence type="ECO:0000313" key="2">
    <source>
        <dbReference type="Proteomes" id="UP001153620"/>
    </source>
</evidence>